<dbReference type="Proteomes" id="UP001341281">
    <property type="component" value="Chromosome 09"/>
</dbReference>
<proteinExistence type="predicted"/>
<accession>A0AAQ3UIE6</accession>
<feature type="compositionally biased region" description="Acidic residues" evidence="1">
    <location>
        <begin position="126"/>
        <end position="139"/>
    </location>
</feature>
<sequence>MVPSCLQNQGQGESLVAAAGAEARQLTLEEMLYPPPSWETEAAAAGATPSRRNSPKVCPVNLHEFSDDDVAAESFSLYSPGANESVSVSVVSRASARSQPGGSRRVSFRSPDESDVFIIPARSDSDNDESSDDGEPSRI</sequence>
<dbReference type="AlphaFoldDB" id="A0AAQ3UIE6"/>
<dbReference type="EMBL" id="CP144753">
    <property type="protein sequence ID" value="WVZ92299.1"/>
    <property type="molecule type" value="Genomic_DNA"/>
</dbReference>
<evidence type="ECO:0000313" key="3">
    <source>
        <dbReference type="Proteomes" id="UP001341281"/>
    </source>
</evidence>
<feature type="region of interest" description="Disordered" evidence="1">
    <location>
        <begin position="32"/>
        <end position="55"/>
    </location>
</feature>
<keyword evidence="3" id="KW-1185">Reference proteome</keyword>
<gene>
    <name evidence="2" type="ORF">U9M48_038376</name>
</gene>
<reference evidence="2 3" key="1">
    <citation type="submission" date="2024-02" db="EMBL/GenBank/DDBJ databases">
        <title>High-quality chromosome-scale genome assembly of Pensacola bahiagrass (Paspalum notatum Flugge var. saurae).</title>
        <authorList>
            <person name="Vega J.M."/>
            <person name="Podio M."/>
            <person name="Orjuela J."/>
            <person name="Siena L.A."/>
            <person name="Pessino S.C."/>
            <person name="Combes M.C."/>
            <person name="Mariac C."/>
            <person name="Albertini E."/>
            <person name="Pupilli F."/>
            <person name="Ortiz J.P.A."/>
            <person name="Leblanc O."/>
        </authorList>
    </citation>
    <scope>NUCLEOTIDE SEQUENCE [LARGE SCALE GENOMIC DNA]</scope>
    <source>
        <strain evidence="2">R1</strain>
        <tissue evidence="2">Leaf</tissue>
    </source>
</reference>
<evidence type="ECO:0000313" key="2">
    <source>
        <dbReference type="EMBL" id="WVZ92299.1"/>
    </source>
</evidence>
<organism evidence="2 3">
    <name type="scientific">Paspalum notatum var. saurae</name>
    <dbReference type="NCBI Taxonomy" id="547442"/>
    <lineage>
        <taxon>Eukaryota</taxon>
        <taxon>Viridiplantae</taxon>
        <taxon>Streptophyta</taxon>
        <taxon>Embryophyta</taxon>
        <taxon>Tracheophyta</taxon>
        <taxon>Spermatophyta</taxon>
        <taxon>Magnoliopsida</taxon>
        <taxon>Liliopsida</taxon>
        <taxon>Poales</taxon>
        <taxon>Poaceae</taxon>
        <taxon>PACMAD clade</taxon>
        <taxon>Panicoideae</taxon>
        <taxon>Andropogonodae</taxon>
        <taxon>Paspaleae</taxon>
        <taxon>Paspalinae</taxon>
        <taxon>Paspalum</taxon>
    </lineage>
</organism>
<name>A0AAQ3UIE6_PASNO</name>
<evidence type="ECO:0000256" key="1">
    <source>
        <dbReference type="SAM" id="MobiDB-lite"/>
    </source>
</evidence>
<feature type="region of interest" description="Disordered" evidence="1">
    <location>
        <begin position="94"/>
        <end position="139"/>
    </location>
</feature>
<protein>
    <submittedName>
        <fullName evidence="2">Uncharacterized protein</fullName>
    </submittedName>
</protein>